<dbReference type="AlphaFoldDB" id="A0AAV8XA58"/>
<feature type="domain" description="DDE Tnp4" evidence="9">
    <location>
        <begin position="32"/>
        <end position="129"/>
    </location>
</feature>
<comment type="caution">
    <text evidence="10">The sequence shown here is derived from an EMBL/GenBank/DDBJ whole genome shotgun (WGS) entry which is preliminary data.</text>
</comment>
<evidence type="ECO:0000256" key="8">
    <source>
        <dbReference type="SAM" id="MobiDB-lite"/>
    </source>
</evidence>
<dbReference type="Proteomes" id="UP001162156">
    <property type="component" value="Unassembled WGS sequence"/>
</dbReference>
<comment type="similarity">
    <text evidence="3">Belongs to the HARBI1 family.</text>
</comment>
<evidence type="ECO:0000256" key="2">
    <source>
        <dbReference type="ARBA" id="ARBA00004123"/>
    </source>
</evidence>
<dbReference type="InterPro" id="IPR045249">
    <property type="entry name" value="HARBI1-like"/>
</dbReference>
<dbReference type="InterPro" id="IPR027806">
    <property type="entry name" value="HARBI1_dom"/>
</dbReference>
<dbReference type="Pfam" id="PF13359">
    <property type="entry name" value="DDE_Tnp_4"/>
    <property type="match status" value="1"/>
</dbReference>
<keyword evidence="6" id="KW-0378">Hydrolase</keyword>
<dbReference type="PANTHER" id="PTHR22930:SF85">
    <property type="entry name" value="GH03217P-RELATED"/>
    <property type="match status" value="1"/>
</dbReference>
<evidence type="ECO:0000256" key="3">
    <source>
        <dbReference type="ARBA" id="ARBA00006958"/>
    </source>
</evidence>
<evidence type="ECO:0000256" key="4">
    <source>
        <dbReference type="ARBA" id="ARBA00022722"/>
    </source>
</evidence>
<evidence type="ECO:0000256" key="7">
    <source>
        <dbReference type="ARBA" id="ARBA00023242"/>
    </source>
</evidence>
<evidence type="ECO:0000256" key="5">
    <source>
        <dbReference type="ARBA" id="ARBA00022723"/>
    </source>
</evidence>
<evidence type="ECO:0000256" key="1">
    <source>
        <dbReference type="ARBA" id="ARBA00001968"/>
    </source>
</evidence>
<dbReference type="EMBL" id="JANEYF010003567">
    <property type="protein sequence ID" value="KAJ8935507.1"/>
    <property type="molecule type" value="Genomic_DNA"/>
</dbReference>
<sequence>MFGFQQLISNKKRRVKQQFLEKQNFLNAIGAIDGTHFAIFSPKVDDPIYPAVAYLNRKGYHSINVQAIFDANIMLLNVNARFPGATHDCGIWETSYIHRHLRKYEEGRHNTWLLGDSGYPLQPWLMTPILMPLLIHQKNITLHVTYTLGMLVREETVYGKGDLDVFFKKDRVLHYNHATAGRIIYSCAVLHNICRRYNIPDVDIDDDDDNVDNDNDQHDNPHQPVNPDVNILAEARIIRLVNQLAHN</sequence>
<keyword evidence="11" id="KW-1185">Reference proteome</keyword>
<gene>
    <name evidence="10" type="ORF">NQ314_012761</name>
</gene>
<dbReference type="GO" id="GO:0016787">
    <property type="term" value="F:hydrolase activity"/>
    <property type="evidence" value="ECO:0007669"/>
    <property type="project" value="UniProtKB-KW"/>
</dbReference>
<evidence type="ECO:0000259" key="9">
    <source>
        <dbReference type="Pfam" id="PF13359"/>
    </source>
</evidence>
<name>A0AAV8XA58_9CUCU</name>
<keyword evidence="5" id="KW-0479">Metal-binding</keyword>
<dbReference type="PANTHER" id="PTHR22930">
    <property type="match status" value="1"/>
</dbReference>
<dbReference type="GO" id="GO:0046872">
    <property type="term" value="F:metal ion binding"/>
    <property type="evidence" value="ECO:0007669"/>
    <property type="project" value="UniProtKB-KW"/>
</dbReference>
<reference evidence="10" key="1">
    <citation type="journal article" date="2023" name="Insect Mol. Biol.">
        <title>Genome sequencing provides insights into the evolution of gene families encoding plant cell wall-degrading enzymes in longhorned beetles.</title>
        <authorList>
            <person name="Shin N.R."/>
            <person name="Okamura Y."/>
            <person name="Kirsch R."/>
            <person name="Pauchet Y."/>
        </authorList>
    </citation>
    <scope>NUCLEOTIDE SEQUENCE</scope>
    <source>
        <strain evidence="10">RBIC_L_NR</strain>
    </source>
</reference>
<feature type="region of interest" description="Disordered" evidence="8">
    <location>
        <begin position="205"/>
        <end position="227"/>
    </location>
</feature>
<evidence type="ECO:0000256" key="6">
    <source>
        <dbReference type="ARBA" id="ARBA00022801"/>
    </source>
</evidence>
<keyword evidence="4" id="KW-0540">Nuclease</keyword>
<evidence type="ECO:0000313" key="10">
    <source>
        <dbReference type="EMBL" id="KAJ8935507.1"/>
    </source>
</evidence>
<accession>A0AAV8XA58</accession>
<organism evidence="10 11">
    <name type="scientific">Rhamnusium bicolor</name>
    <dbReference type="NCBI Taxonomy" id="1586634"/>
    <lineage>
        <taxon>Eukaryota</taxon>
        <taxon>Metazoa</taxon>
        <taxon>Ecdysozoa</taxon>
        <taxon>Arthropoda</taxon>
        <taxon>Hexapoda</taxon>
        <taxon>Insecta</taxon>
        <taxon>Pterygota</taxon>
        <taxon>Neoptera</taxon>
        <taxon>Endopterygota</taxon>
        <taxon>Coleoptera</taxon>
        <taxon>Polyphaga</taxon>
        <taxon>Cucujiformia</taxon>
        <taxon>Chrysomeloidea</taxon>
        <taxon>Cerambycidae</taxon>
        <taxon>Lepturinae</taxon>
        <taxon>Rhagiini</taxon>
        <taxon>Rhamnusium</taxon>
    </lineage>
</organism>
<evidence type="ECO:0000313" key="11">
    <source>
        <dbReference type="Proteomes" id="UP001162156"/>
    </source>
</evidence>
<feature type="compositionally biased region" description="Acidic residues" evidence="8">
    <location>
        <begin position="205"/>
        <end position="214"/>
    </location>
</feature>
<keyword evidence="7" id="KW-0539">Nucleus</keyword>
<comment type="subcellular location">
    <subcellularLocation>
        <location evidence="2">Nucleus</location>
    </subcellularLocation>
</comment>
<proteinExistence type="inferred from homology"/>
<dbReference type="GO" id="GO:0004518">
    <property type="term" value="F:nuclease activity"/>
    <property type="evidence" value="ECO:0007669"/>
    <property type="project" value="UniProtKB-KW"/>
</dbReference>
<dbReference type="GO" id="GO:0005634">
    <property type="term" value="C:nucleus"/>
    <property type="evidence" value="ECO:0007669"/>
    <property type="project" value="UniProtKB-SubCell"/>
</dbReference>
<protein>
    <recommendedName>
        <fullName evidence="9">DDE Tnp4 domain-containing protein</fullName>
    </recommendedName>
</protein>
<comment type="cofactor">
    <cofactor evidence="1">
        <name>a divalent metal cation</name>
        <dbReference type="ChEBI" id="CHEBI:60240"/>
    </cofactor>
</comment>